<evidence type="ECO:0000313" key="3">
    <source>
        <dbReference type="EMBL" id="MET3109897.1"/>
    </source>
</evidence>
<dbReference type="InterPro" id="IPR050202">
    <property type="entry name" value="Cyt/Deoxycyt_deaminase"/>
</dbReference>
<sequence length="152" mass="16498">MKVRGDYGKVLKHRWKGTEAMSFEELYTRANGIRNRRELTDYAKAGSVGAALLAENGEVYTGVSIATDCGMGFCAEHAAAAAMIAAGESRILKMVAVGKNAAVLPPCGRCREFVSQIHLGNMDTEVMVGRDRVLTIGDLLPYDWKLVESDTI</sequence>
<dbReference type="InterPro" id="IPR016193">
    <property type="entry name" value="Cytidine_deaminase-like"/>
</dbReference>
<evidence type="ECO:0000256" key="1">
    <source>
        <dbReference type="ARBA" id="ARBA00006576"/>
    </source>
</evidence>
<name>A0ABV2E646_9STAP</name>
<proteinExistence type="inferred from homology"/>
<dbReference type="EMBL" id="JBDZDV010000001">
    <property type="protein sequence ID" value="MET3109897.1"/>
    <property type="molecule type" value="Genomic_DNA"/>
</dbReference>
<feature type="domain" description="CMP/dCMP-type deaminase" evidence="2">
    <location>
        <begin position="44"/>
        <end position="119"/>
    </location>
</feature>
<evidence type="ECO:0000259" key="2">
    <source>
        <dbReference type="Pfam" id="PF00383"/>
    </source>
</evidence>
<organism evidence="3 4">
    <name type="scientific">Salinicoccus halitifaciens</name>
    <dbReference type="NCBI Taxonomy" id="1073415"/>
    <lineage>
        <taxon>Bacteria</taxon>
        <taxon>Bacillati</taxon>
        <taxon>Bacillota</taxon>
        <taxon>Bacilli</taxon>
        <taxon>Bacillales</taxon>
        <taxon>Staphylococcaceae</taxon>
        <taxon>Salinicoccus</taxon>
    </lineage>
</organism>
<gene>
    <name evidence="3" type="ORF">ABHD89_000285</name>
</gene>
<keyword evidence="4" id="KW-1185">Reference proteome</keyword>
<dbReference type="CDD" id="cd01283">
    <property type="entry name" value="cytidine_deaminase"/>
    <property type="match status" value="1"/>
</dbReference>
<evidence type="ECO:0000313" key="4">
    <source>
        <dbReference type="Proteomes" id="UP001549019"/>
    </source>
</evidence>
<dbReference type="InterPro" id="IPR002125">
    <property type="entry name" value="CMP_dCMP_dom"/>
</dbReference>
<dbReference type="Proteomes" id="UP001549019">
    <property type="component" value="Unassembled WGS sequence"/>
</dbReference>
<protein>
    <submittedName>
        <fullName evidence="3">Cytidine deaminase</fullName>
    </submittedName>
</protein>
<comment type="caution">
    <text evidence="3">The sequence shown here is derived from an EMBL/GenBank/DDBJ whole genome shotgun (WGS) entry which is preliminary data.</text>
</comment>
<dbReference type="PANTHER" id="PTHR11644:SF2">
    <property type="entry name" value="CYTIDINE DEAMINASE"/>
    <property type="match status" value="1"/>
</dbReference>
<dbReference type="SUPFAM" id="SSF53927">
    <property type="entry name" value="Cytidine deaminase-like"/>
    <property type="match status" value="1"/>
</dbReference>
<reference evidence="3 4" key="1">
    <citation type="submission" date="2024-05" db="EMBL/GenBank/DDBJ databases">
        <title>Genomic Encyclopedia of Type Strains, Phase IV (KMG-IV): sequencing the most valuable type-strain genomes for metagenomic binning, comparative biology and taxonomic classification.</title>
        <authorList>
            <person name="Goeker M."/>
        </authorList>
    </citation>
    <scope>NUCLEOTIDE SEQUENCE [LARGE SCALE GENOMIC DNA]</scope>
    <source>
        <strain evidence="3 4">DSM 25286</strain>
    </source>
</reference>
<dbReference type="PANTHER" id="PTHR11644">
    <property type="entry name" value="CYTIDINE DEAMINASE"/>
    <property type="match status" value="1"/>
</dbReference>
<dbReference type="RefSeq" id="WP_230820785.1">
    <property type="nucleotide sequence ID" value="NZ_JAJNCU010000001.1"/>
</dbReference>
<accession>A0ABV2E646</accession>
<dbReference type="Pfam" id="PF00383">
    <property type="entry name" value="dCMP_cyt_deam_1"/>
    <property type="match status" value="1"/>
</dbReference>
<comment type="similarity">
    <text evidence="1">Belongs to the cytidine and deoxycytidylate deaminase family.</text>
</comment>
<dbReference type="Gene3D" id="3.40.140.10">
    <property type="entry name" value="Cytidine Deaminase, domain 2"/>
    <property type="match status" value="1"/>
</dbReference>